<keyword evidence="7" id="KW-0547">Nucleotide-binding</keyword>
<evidence type="ECO:0000256" key="14">
    <source>
        <dbReference type="SAM" id="MobiDB-lite"/>
    </source>
</evidence>
<evidence type="ECO:0000256" key="8">
    <source>
        <dbReference type="ARBA" id="ARBA00022777"/>
    </source>
</evidence>
<evidence type="ECO:0000256" key="2">
    <source>
        <dbReference type="ARBA" id="ARBA00001946"/>
    </source>
</evidence>
<name>A0AAV3Z4A2_9GAST</name>
<gene>
    <name evidence="15" type="ORF">PoB_001596000</name>
</gene>
<keyword evidence="6 12" id="KW-0808">Transferase</keyword>
<accession>A0AAV3Z4A2</accession>
<keyword evidence="9" id="KW-0067">ATP-binding</keyword>
<dbReference type="PANTHER" id="PTHR11406:SF23">
    <property type="entry name" value="PHOSPHOGLYCERATE KINASE 1, CHLOROPLASTIC-RELATED"/>
    <property type="match status" value="1"/>
</dbReference>
<keyword evidence="16" id="KW-1185">Reference proteome</keyword>
<evidence type="ECO:0000256" key="6">
    <source>
        <dbReference type="ARBA" id="ARBA00022679"/>
    </source>
</evidence>
<dbReference type="InterPro" id="IPR001576">
    <property type="entry name" value="Phosphoglycerate_kinase"/>
</dbReference>
<dbReference type="FunFam" id="3.40.50.1260:FF:000031">
    <property type="entry name" value="Phosphoglycerate kinase 1"/>
    <property type="match status" value="1"/>
</dbReference>
<feature type="region of interest" description="Disordered" evidence="14">
    <location>
        <begin position="41"/>
        <end position="83"/>
    </location>
</feature>
<dbReference type="SUPFAM" id="SSF53748">
    <property type="entry name" value="Phosphoglycerate kinase"/>
    <property type="match status" value="3"/>
</dbReference>
<protein>
    <recommendedName>
        <fullName evidence="5 12">Phosphoglycerate kinase</fullName>
        <ecNumber evidence="5 12">2.7.2.3</ecNumber>
    </recommendedName>
</protein>
<evidence type="ECO:0000256" key="1">
    <source>
        <dbReference type="ARBA" id="ARBA00000642"/>
    </source>
</evidence>
<evidence type="ECO:0000256" key="7">
    <source>
        <dbReference type="ARBA" id="ARBA00022741"/>
    </source>
</evidence>
<dbReference type="GO" id="GO:0005524">
    <property type="term" value="F:ATP binding"/>
    <property type="evidence" value="ECO:0007669"/>
    <property type="project" value="UniProtKB-KW"/>
</dbReference>
<reference evidence="15 16" key="1">
    <citation type="journal article" date="2021" name="Elife">
        <title>Chloroplast acquisition without the gene transfer in kleptoplastic sea slugs, Plakobranchus ocellatus.</title>
        <authorList>
            <person name="Maeda T."/>
            <person name="Takahashi S."/>
            <person name="Yoshida T."/>
            <person name="Shimamura S."/>
            <person name="Takaki Y."/>
            <person name="Nagai Y."/>
            <person name="Toyoda A."/>
            <person name="Suzuki Y."/>
            <person name="Arimoto A."/>
            <person name="Ishii H."/>
            <person name="Satoh N."/>
            <person name="Nishiyama T."/>
            <person name="Hasebe M."/>
            <person name="Maruyama T."/>
            <person name="Minagawa J."/>
            <person name="Obokata J."/>
            <person name="Shigenobu S."/>
        </authorList>
    </citation>
    <scope>NUCLEOTIDE SEQUENCE [LARGE SCALE GENOMIC DNA]</scope>
</reference>
<dbReference type="EMBL" id="BLXT01001935">
    <property type="protein sequence ID" value="GFN89454.1"/>
    <property type="molecule type" value="Genomic_DNA"/>
</dbReference>
<dbReference type="GO" id="GO:0043531">
    <property type="term" value="F:ADP binding"/>
    <property type="evidence" value="ECO:0007669"/>
    <property type="project" value="TreeGrafter"/>
</dbReference>
<keyword evidence="10" id="KW-0460">Magnesium</keyword>
<evidence type="ECO:0000256" key="13">
    <source>
        <dbReference type="RuleBase" id="RU000696"/>
    </source>
</evidence>
<evidence type="ECO:0000313" key="16">
    <source>
        <dbReference type="Proteomes" id="UP000735302"/>
    </source>
</evidence>
<comment type="similarity">
    <text evidence="4 12">Belongs to the phosphoglycerate kinase family.</text>
</comment>
<evidence type="ECO:0000256" key="3">
    <source>
        <dbReference type="ARBA" id="ARBA00004838"/>
    </source>
</evidence>
<keyword evidence="8 12" id="KW-0418">Kinase</keyword>
<dbReference type="GO" id="GO:0006096">
    <property type="term" value="P:glycolytic process"/>
    <property type="evidence" value="ECO:0007669"/>
    <property type="project" value="UniProtKB-KW"/>
</dbReference>
<dbReference type="GO" id="GO:0005829">
    <property type="term" value="C:cytosol"/>
    <property type="evidence" value="ECO:0007669"/>
    <property type="project" value="TreeGrafter"/>
</dbReference>
<dbReference type="InterPro" id="IPR015824">
    <property type="entry name" value="Phosphoglycerate_kinase_N"/>
</dbReference>
<evidence type="ECO:0000256" key="9">
    <source>
        <dbReference type="ARBA" id="ARBA00022840"/>
    </source>
</evidence>
<dbReference type="PRINTS" id="PR00477">
    <property type="entry name" value="PHGLYCKINASE"/>
</dbReference>
<comment type="cofactor">
    <cofactor evidence="2">
        <name>Mg(2+)</name>
        <dbReference type="ChEBI" id="CHEBI:18420"/>
    </cofactor>
</comment>
<proteinExistence type="inferred from homology"/>
<evidence type="ECO:0000256" key="4">
    <source>
        <dbReference type="ARBA" id="ARBA00008982"/>
    </source>
</evidence>
<comment type="caution">
    <text evidence="15">The sequence shown here is derived from an EMBL/GenBank/DDBJ whole genome shotgun (WGS) entry which is preliminary data.</text>
</comment>
<comment type="catalytic activity">
    <reaction evidence="1 12">
        <text>(2R)-3-phosphoglycerate + ATP = (2R)-3-phospho-glyceroyl phosphate + ADP</text>
        <dbReference type="Rhea" id="RHEA:14801"/>
        <dbReference type="ChEBI" id="CHEBI:30616"/>
        <dbReference type="ChEBI" id="CHEBI:57604"/>
        <dbReference type="ChEBI" id="CHEBI:58272"/>
        <dbReference type="ChEBI" id="CHEBI:456216"/>
        <dbReference type="EC" id="2.7.2.3"/>
    </reaction>
</comment>
<dbReference type="PANTHER" id="PTHR11406">
    <property type="entry name" value="PHOSPHOGLYCERATE KINASE"/>
    <property type="match status" value="1"/>
</dbReference>
<dbReference type="AlphaFoldDB" id="A0AAV3Z4A2"/>
<dbReference type="Pfam" id="PF00162">
    <property type="entry name" value="PGK"/>
    <property type="match status" value="3"/>
</dbReference>
<sequence length="1254" mass="141013">MFLPCLRTKCQDPSCVDWDRLAKPRKTYPPPAHEIKPVRSAALQTRRERRREKIQEIDDENGMMKETEEEKKRMRGDGRGREQVSRTVTFDMTTLATSNTYSSRFLTPVLAVAIALALITAHRERNVRSDIKSQLKPIRRLWVGKCDVKDARILLRCDLDFTKGKPIDCKIADVLPTMQMILNKGAKSLVIISRCGPEGIPKDPEYSLKPLAQVFEQNLGTRVIFLDDCVGFQAQALCEDPVPGSVFLLENLAFHPEEVGYVMVDDQKVVCKKDEVNRFQRIVSDHGDIYVTDAFTELVHMTNTTIGYPPKEFAYGFNIKKELAIFHKFALQPPVPVLAIVAGAFDRTWMVIRNFMGKVSDILIGGQVAYILLKAIKGISIGNTKCTSRMEKKALKLFSRAKDTQTLIHLPSDVIVQDVNSKDYFVALTREDIDDWFEIVDIGPHTRQCYTKTIRDASAIIWMGEFGPLSDGTEVIKAAYVQAATAGTPTYAADDFVKNFFSSMSQPEECLFVTGDGDATENLLRGHIPTGLAVLSKSRRKVKREPIPDEKSTKPTAYELPGMIIPGGTKPGVSYGASHSLLCINHIPIENLKVLVRVEFNEPMTNDYTVSNNYRMRMTIPTIKYALKWRARAVIVLAHFRDPQGRRDPELSLKPICDEMSNLLGETNVRFSAEEEHGFLHLQDGRTQRLDLLKNPSQVLPSGYTAETNSQFCEQLSRLGDIFVNDAFAALHLDHASITGNLRPTRVCGFLVKNELKYLAKLLNYPQRKFLVILGGTNIEEKLDLIPGILKEADSLILAGTMAILFLKVEYGLKTGRMAFTEKLQNWARSMIEIASYYKCRFHYPVDLAVSTEPDGKTTKQVSVSEGIPDGYLFVDIGELSASMFTRIIKRKSMIFWTGTTGNGRLEYEKSCTKQLMDALHTVTHDPEKGAVTIVGGRGLSQIVEKYDPEHESFTHLTTGGRTALQLLAKRHVIGLDILLPKPGKRPLSLMGVTDYNEFRDAVVIVRCDLDLPLDPDEDLTVDTYPLQPLVETIKYIQKQKAKAVVLISQRGNPMGEVDESLSLEPIRPLLETLLDQNVIWAPNALILDEDTHINNVEKGDVILTENVGFHPEETGYMKTEGGTWIPVSHEDIAKFRTRLRLLGGVFVNESFASLHRPYSSVVGIHQRPCLAGLNLKKQVYDYVDIRRQLDGDTLLIMGCELYDDIFHYFMILYNALDIVEQVFLCGNMAAAFRSASSYSSVKEFRDAHLVIPR</sequence>
<dbReference type="Gene3D" id="3.40.50.1260">
    <property type="entry name" value="Phosphoglycerate kinase, N-terminal domain"/>
    <property type="match status" value="6"/>
</dbReference>
<comment type="pathway">
    <text evidence="3 12">Carbohydrate degradation; glycolysis; pyruvate from D-glyceraldehyde 3-phosphate: step 2/5.</text>
</comment>
<feature type="compositionally biased region" description="Basic and acidic residues" evidence="14">
    <location>
        <begin position="51"/>
        <end position="83"/>
    </location>
</feature>
<evidence type="ECO:0000256" key="5">
    <source>
        <dbReference type="ARBA" id="ARBA00013061"/>
    </source>
</evidence>
<comment type="subunit">
    <text evidence="13">Monomer.</text>
</comment>
<evidence type="ECO:0000256" key="10">
    <source>
        <dbReference type="ARBA" id="ARBA00022842"/>
    </source>
</evidence>
<dbReference type="GO" id="GO:0004618">
    <property type="term" value="F:phosphoglycerate kinase activity"/>
    <property type="evidence" value="ECO:0007669"/>
    <property type="project" value="UniProtKB-EC"/>
</dbReference>
<organism evidence="15 16">
    <name type="scientific">Plakobranchus ocellatus</name>
    <dbReference type="NCBI Taxonomy" id="259542"/>
    <lineage>
        <taxon>Eukaryota</taxon>
        <taxon>Metazoa</taxon>
        <taxon>Spiralia</taxon>
        <taxon>Lophotrochozoa</taxon>
        <taxon>Mollusca</taxon>
        <taxon>Gastropoda</taxon>
        <taxon>Heterobranchia</taxon>
        <taxon>Euthyneura</taxon>
        <taxon>Panpulmonata</taxon>
        <taxon>Sacoglossa</taxon>
        <taxon>Placobranchoidea</taxon>
        <taxon>Plakobranchidae</taxon>
        <taxon>Plakobranchus</taxon>
    </lineage>
</organism>
<dbReference type="EC" id="2.7.2.3" evidence="5 12"/>
<keyword evidence="11" id="KW-0324">Glycolysis</keyword>
<dbReference type="Proteomes" id="UP000735302">
    <property type="component" value="Unassembled WGS sequence"/>
</dbReference>
<evidence type="ECO:0000256" key="12">
    <source>
        <dbReference type="RuleBase" id="RU000532"/>
    </source>
</evidence>
<evidence type="ECO:0000313" key="15">
    <source>
        <dbReference type="EMBL" id="GFN89454.1"/>
    </source>
</evidence>
<evidence type="ECO:0000256" key="11">
    <source>
        <dbReference type="ARBA" id="ARBA00023152"/>
    </source>
</evidence>
<dbReference type="InterPro" id="IPR036043">
    <property type="entry name" value="Phosphoglycerate_kinase_sf"/>
</dbReference>
<dbReference type="GO" id="GO:0006094">
    <property type="term" value="P:gluconeogenesis"/>
    <property type="evidence" value="ECO:0007669"/>
    <property type="project" value="TreeGrafter"/>
</dbReference>